<feature type="domain" description="Cullin N-terminal" evidence="2">
    <location>
        <begin position="23"/>
        <end position="349"/>
    </location>
</feature>
<evidence type="ECO:0000259" key="2">
    <source>
        <dbReference type="Pfam" id="PF00888"/>
    </source>
</evidence>
<dbReference type="InterPro" id="IPR001373">
    <property type="entry name" value="Cullin_N"/>
</dbReference>
<evidence type="ECO:0000256" key="1">
    <source>
        <dbReference type="ARBA" id="ARBA00006019"/>
    </source>
</evidence>
<dbReference type="EMBL" id="CAXLJM020000055">
    <property type="protein sequence ID" value="CAL8117746.1"/>
    <property type="molecule type" value="Genomic_DNA"/>
</dbReference>
<evidence type="ECO:0000313" key="3">
    <source>
        <dbReference type="EMBL" id="CAL8117746.1"/>
    </source>
</evidence>
<dbReference type="Gene3D" id="1.20.1310.10">
    <property type="entry name" value="Cullin Repeats"/>
    <property type="match status" value="2"/>
</dbReference>
<proteinExistence type="inferred from homology"/>
<sequence length="358" mass="41848">MNLNQFLQILKQQSESTAFEEIWQWLSSKVTALLGGGSLSPSSFDEIYTKVFNACIYQKRPDVLYERLKEHLQQYLVQVVKKGDELFQKETDDQALRFYIKTWEVYKHGSESVGNTFLYLSSFHVGKGLQLFPIRHLALLTWKEVVIEKHYEQWTTTILNLITSARNGEELNHNAIHSGSGLFSEFDCLLEYIVKHPRDTTPSSSIIGMAQPDAGGGVKRFNTRFEKRFVEESSLFYSNENLVRYENLTQYQNEIEKIVLLEETIGEALLLHDVTLESHIKMCKNVQKALLQNYWAEYMEEFTNILFIKKTEIVKRVYTLLNSLEMTNELDEMKECFLNHLNSDFQQYTFAHQNVRLC</sequence>
<dbReference type="SUPFAM" id="SSF74788">
    <property type="entry name" value="Cullin repeat-like"/>
    <property type="match status" value="1"/>
</dbReference>
<evidence type="ECO:0000313" key="4">
    <source>
        <dbReference type="Proteomes" id="UP001642540"/>
    </source>
</evidence>
<gene>
    <name evidence="3" type="ORF">ODALV1_LOCUS17837</name>
</gene>
<name>A0ABP1R6Z4_9HEXA</name>
<reference evidence="3 4" key="1">
    <citation type="submission" date="2024-08" db="EMBL/GenBank/DDBJ databases">
        <authorList>
            <person name="Cucini C."/>
            <person name="Frati F."/>
        </authorList>
    </citation>
    <scope>NUCLEOTIDE SEQUENCE [LARGE SCALE GENOMIC DNA]</scope>
</reference>
<dbReference type="Proteomes" id="UP001642540">
    <property type="component" value="Unassembled WGS sequence"/>
</dbReference>
<dbReference type="InterPro" id="IPR016159">
    <property type="entry name" value="Cullin_repeat-like_dom_sf"/>
</dbReference>
<dbReference type="InterPro" id="IPR045093">
    <property type="entry name" value="Cullin"/>
</dbReference>
<protein>
    <recommendedName>
        <fullName evidence="2">Cullin N-terminal domain-containing protein</fullName>
    </recommendedName>
</protein>
<dbReference type="PANTHER" id="PTHR11932">
    <property type="entry name" value="CULLIN"/>
    <property type="match status" value="1"/>
</dbReference>
<keyword evidence="4" id="KW-1185">Reference proteome</keyword>
<comment type="caution">
    <text evidence="3">The sequence shown here is derived from an EMBL/GenBank/DDBJ whole genome shotgun (WGS) entry which is preliminary data.</text>
</comment>
<dbReference type="Pfam" id="PF00888">
    <property type="entry name" value="Cullin"/>
    <property type="match status" value="1"/>
</dbReference>
<organism evidence="3 4">
    <name type="scientific">Orchesella dallaii</name>
    <dbReference type="NCBI Taxonomy" id="48710"/>
    <lineage>
        <taxon>Eukaryota</taxon>
        <taxon>Metazoa</taxon>
        <taxon>Ecdysozoa</taxon>
        <taxon>Arthropoda</taxon>
        <taxon>Hexapoda</taxon>
        <taxon>Collembola</taxon>
        <taxon>Entomobryomorpha</taxon>
        <taxon>Entomobryoidea</taxon>
        <taxon>Orchesellidae</taxon>
        <taxon>Orchesellinae</taxon>
        <taxon>Orchesella</taxon>
    </lineage>
</organism>
<comment type="similarity">
    <text evidence="1">Belongs to the cullin family.</text>
</comment>
<accession>A0ABP1R6Z4</accession>